<name>A0ABT5IYY3_9NEIS</name>
<dbReference type="InterPro" id="IPR004089">
    <property type="entry name" value="MCPsignal_dom"/>
</dbReference>
<keyword evidence="4" id="KW-1133">Transmembrane helix</keyword>
<dbReference type="SMART" id="SM00283">
    <property type="entry name" value="MA"/>
    <property type="match status" value="1"/>
</dbReference>
<feature type="coiled-coil region" evidence="3">
    <location>
        <begin position="459"/>
        <end position="486"/>
    </location>
</feature>
<feature type="domain" description="Methyl-accepting transducer" evidence="5">
    <location>
        <begin position="217"/>
        <end position="453"/>
    </location>
</feature>
<feature type="transmembrane region" description="Helical" evidence="4">
    <location>
        <begin position="53"/>
        <end position="72"/>
    </location>
</feature>
<keyword evidence="1 2" id="KW-0807">Transducer</keyword>
<keyword evidence="4" id="KW-0472">Membrane</keyword>
<reference evidence="6 7" key="1">
    <citation type="submission" date="2023-01" db="EMBL/GenBank/DDBJ databases">
        <title>Novel species of the genus Vogesella isolated from rivers.</title>
        <authorList>
            <person name="Lu H."/>
        </authorList>
    </citation>
    <scope>NUCLEOTIDE SEQUENCE [LARGE SCALE GENOMIC DNA]</scope>
    <source>
        <strain evidence="6 7">DC21W</strain>
    </source>
</reference>
<dbReference type="Proteomes" id="UP001219956">
    <property type="component" value="Unassembled WGS sequence"/>
</dbReference>
<keyword evidence="7" id="KW-1185">Reference proteome</keyword>
<sequence>MSLHTFTEWFISDQLRQVPDSLIRARTVVSVGLLAGTIAPLFAISYYKLHHDAMAHGIVLGGVLMLLGPLLLKLTGALHTVAQYIIFTMFAMVAWMVYVNGGIMSTSVMWFACIPFAAIFVGGRTAGVVWTLLTFLMIGLIFGLSAAGDIPPTPIPHEELPKLQAKSLIGLSLVVLALALAYDRAKTRTFEKLEAAREEAERATAAMKQMMAQVTRSLHAAGTESRGITTSTQMIAHTMSEQRKRADDMVGAAQNMAAVTAQNASQSQSATSMAIHAGEAANGGGQAMDKAVSQLNQAGDVIARAAERMEDLGQRSAEVSGIVQLIRDIADQTNLLALNAAIEAARAGEMGRGFAVVADEVRKLAERTQQATLDIESKIRLIVDGTNQAIDAIRDGNAQMRSGRENTVDAQQRLTGIIQDTHRLIQLLREVAQAEESQNQGFSRFTGNITAVGEAARSLSGEAETIAQATERLDSLMAELDDSVKLFKAAD</sequence>
<proteinExistence type="predicted"/>
<evidence type="ECO:0000256" key="2">
    <source>
        <dbReference type="PROSITE-ProRule" id="PRU00284"/>
    </source>
</evidence>
<evidence type="ECO:0000313" key="7">
    <source>
        <dbReference type="Proteomes" id="UP001219956"/>
    </source>
</evidence>
<dbReference type="PROSITE" id="PS50111">
    <property type="entry name" value="CHEMOTAXIS_TRANSDUC_2"/>
    <property type="match status" value="1"/>
</dbReference>
<dbReference type="Pfam" id="PF00015">
    <property type="entry name" value="MCPsignal"/>
    <property type="match status" value="1"/>
</dbReference>
<evidence type="ECO:0000259" key="5">
    <source>
        <dbReference type="PROSITE" id="PS50111"/>
    </source>
</evidence>
<protein>
    <submittedName>
        <fullName evidence="6">Methyl-accepting chemotaxis protein</fullName>
    </submittedName>
</protein>
<organism evidence="6 7">
    <name type="scientific">Vogesella aquatica</name>
    <dbReference type="NCBI Taxonomy" id="2984206"/>
    <lineage>
        <taxon>Bacteria</taxon>
        <taxon>Pseudomonadati</taxon>
        <taxon>Pseudomonadota</taxon>
        <taxon>Betaproteobacteria</taxon>
        <taxon>Neisseriales</taxon>
        <taxon>Chromobacteriaceae</taxon>
        <taxon>Vogesella</taxon>
    </lineage>
</organism>
<accession>A0ABT5IYY3</accession>
<feature type="coiled-coil region" evidence="3">
    <location>
        <begin position="186"/>
        <end position="213"/>
    </location>
</feature>
<feature type="transmembrane region" description="Helical" evidence="4">
    <location>
        <begin position="128"/>
        <end position="148"/>
    </location>
</feature>
<dbReference type="RefSeq" id="WP_272752098.1">
    <property type="nucleotide sequence ID" value="NZ_JAQQLF010000013.1"/>
</dbReference>
<feature type="transmembrane region" description="Helical" evidence="4">
    <location>
        <begin position="163"/>
        <end position="182"/>
    </location>
</feature>
<keyword evidence="3" id="KW-0175">Coiled coil</keyword>
<comment type="caution">
    <text evidence="6">The sequence shown here is derived from an EMBL/GenBank/DDBJ whole genome shotgun (WGS) entry which is preliminary data.</text>
</comment>
<feature type="transmembrane region" description="Helical" evidence="4">
    <location>
        <begin position="25"/>
        <end position="47"/>
    </location>
</feature>
<feature type="transmembrane region" description="Helical" evidence="4">
    <location>
        <begin position="104"/>
        <end position="121"/>
    </location>
</feature>
<gene>
    <name evidence="6" type="ORF">PQU95_11260</name>
</gene>
<evidence type="ECO:0000256" key="3">
    <source>
        <dbReference type="SAM" id="Coils"/>
    </source>
</evidence>
<dbReference type="SUPFAM" id="SSF58104">
    <property type="entry name" value="Methyl-accepting chemotaxis protein (MCP) signaling domain"/>
    <property type="match status" value="1"/>
</dbReference>
<dbReference type="CDD" id="cd11386">
    <property type="entry name" value="MCP_signal"/>
    <property type="match status" value="1"/>
</dbReference>
<dbReference type="EMBL" id="JAQQLF010000013">
    <property type="protein sequence ID" value="MDC7717788.1"/>
    <property type="molecule type" value="Genomic_DNA"/>
</dbReference>
<keyword evidence="4" id="KW-0812">Transmembrane</keyword>
<evidence type="ECO:0000313" key="6">
    <source>
        <dbReference type="EMBL" id="MDC7717788.1"/>
    </source>
</evidence>
<dbReference type="PANTHER" id="PTHR32089:SF112">
    <property type="entry name" value="LYSOZYME-LIKE PROTEIN-RELATED"/>
    <property type="match status" value="1"/>
</dbReference>
<feature type="transmembrane region" description="Helical" evidence="4">
    <location>
        <begin position="81"/>
        <end position="98"/>
    </location>
</feature>
<dbReference type="Gene3D" id="1.10.287.950">
    <property type="entry name" value="Methyl-accepting chemotaxis protein"/>
    <property type="match status" value="1"/>
</dbReference>
<evidence type="ECO:0000256" key="1">
    <source>
        <dbReference type="ARBA" id="ARBA00023224"/>
    </source>
</evidence>
<dbReference type="PANTHER" id="PTHR32089">
    <property type="entry name" value="METHYL-ACCEPTING CHEMOTAXIS PROTEIN MCPB"/>
    <property type="match status" value="1"/>
</dbReference>
<evidence type="ECO:0000256" key="4">
    <source>
        <dbReference type="SAM" id="Phobius"/>
    </source>
</evidence>